<evidence type="ECO:0000259" key="5">
    <source>
        <dbReference type="PROSITE" id="PS51635"/>
    </source>
</evidence>
<evidence type="ECO:0000256" key="2">
    <source>
        <dbReference type="ARBA" id="ARBA00023098"/>
    </source>
</evidence>
<gene>
    <name evidence="6" type="ORF">QQX98_000926</name>
</gene>
<dbReference type="SUPFAM" id="SSF52151">
    <property type="entry name" value="FabD/lysophospholipase-like"/>
    <property type="match status" value="1"/>
</dbReference>
<sequence length="781" mass="88099">MLNTPVLLRSYDTDDSVNALSTSNGTIREAARANSAAATFFDPIQIGRQEYVDGATGYNNPVEAVLDEARSIWKDLTSRVQCLVSIGTGVPDLRDFGDNLKEVVNTLKAIATETEQTEKRFFKNGGQLGVGGHYFRFNVNRDLRGVGLDEHQKLDRIEAATEEYLRDPRVKQTVETFVSAGAFKDSPVDAEEKHKYPKWLPYIDPLEYHNIASQYRTTKSAGGWFLNRQFETFKERRRSFLWLYAKAGSGKTSKLPQDLRHFKCTLLTQIVRGLVSELPNQPGGFVFPKVFRRLYNSSFPSRNPKAEDLDATFCAVLGESESTYIVVDTLDECASEEERADIVAFLADLVDTADQGIHVLITSRREEYIETAISNAPGPNLIVSMEVDKVNEDIRNHLEDRIAKPPYNKWEQDLRAEVVDYLVEHADGVFRWADLQLRSLRGKLRRKDVEKALSSLPKNLPKTYGRMLEHIDAEYPSQAISILRWLAYSDRPLVLAEAAEIAAFECCHTAFLNGEDNASVTFPPEDRFHDISWVRRILAGLVTISGIDDAVQSDAEAEPSETLRNGQISFSHFSVKEYLESDKVRPPHFRLTPVSGQCFIIKGCLTYMISYDNSEELDKARGVPYTLLPYACQYLWSHFRKLCGSLKEPATERYVEELTSLQDGLDGVAFRLSALATTIFDECEPGDAAQNLALSRARQFVVEGQLPEIGLRKRLDDAKFEDYSQYANIDFDSTSSLHTTSSTGHFDLVKMLLDSGLDVNMCIPDLDCYLKEERASTLYDL</sequence>
<evidence type="ECO:0000256" key="3">
    <source>
        <dbReference type="PROSITE-ProRule" id="PRU00023"/>
    </source>
</evidence>
<evidence type="ECO:0000256" key="1">
    <source>
        <dbReference type="ARBA" id="ARBA00022737"/>
    </source>
</evidence>
<comment type="caution">
    <text evidence="6">The sequence shown here is derived from an EMBL/GenBank/DDBJ whole genome shotgun (WGS) entry which is preliminary data.</text>
</comment>
<dbReference type="InterPro" id="IPR027417">
    <property type="entry name" value="P-loop_NTPase"/>
</dbReference>
<dbReference type="PROSITE" id="PS50297">
    <property type="entry name" value="ANK_REP_REGION"/>
    <property type="match status" value="1"/>
</dbReference>
<dbReference type="InterPro" id="IPR056884">
    <property type="entry name" value="NPHP3-like_N"/>
</dbReference>
<keyword evidence="3" id="KW-0040">ANK repeat</keyword>
<keyword evidence="7" id="KW-1185">Reference proteome</keyword>
<dbReference type="PANTHER" id="PTHR10039:SF16">
    <property type="entry name" value="GPI INOSITOL-DEACYLASE"/>
    <property type="match status" value="1"/>
</dbReference>
<evidence type="ECO:0000313" key="7">
    <source>
        <dbReference type="Proteomes" id="UP001498476"/>
    </source>
</evidence>
<keyword evidence="1" id="KW-0677">Repeat</keyword>
<dbReference type="InterPro" id="IPR016035">
    <property type="entry name" value="Acyl_Trfase/lysoPLipase"/>
</dbReference>
<protein>
    <recommendedName>
        <fullName evidence="5">PNPLA domain-containing protein</fullName>
    </recommendedName>
</protein>
<organism evidence="6 7">
    <name type="scientific">Neonectria punicea</name>
    <dbReference type="NCBI Taxonomy" id="979145"/>
    <lineage>
        <taxon>Eukaryota</taxon>
        <taxon>Fungi</taxon>
        <taxon>Dikarya</taxon>
        <taxon>Ascomycota</taxon>
        <taxon>Pezizomycotina</taxon>
        <taxon>Sordariomycetes</taxon>
        <taxon>Hypocreomycetidae</taxon>
        <taxon>Hypocreales</taxon>
        <taxon>Nectriaceae</taxon>
        <taxon>Neonectria</taxon>
    </lineage>
</organism>
<dbReference type="InterPro" id="IPR002641">
    <property type="entry name" value="PNPLA_dom"/>
</dbReference>
<reference evidence="6 7" key="1">
    <citation type="journal article" date="2025" name="Microbiol. Resour. Announc.">
        <title>Draft genome sequences for Neonectria magnoliae and Neonectria punicea, canker pathogens of Liriodendron tulipifera and Acer saccharum in West Virginia.</title>
        <authorList>
            <person name="Petronek H.M."/>
            <person name="Kasson M.T."/>
            <person name="Metheny A.M."/>
            <person name="Stauder C.M."/>
            <person name="Lovett B."/>
            <person name="Lynch S.C."/>
            <person name="Garnas J.R."/>
            <person name="Kasson L.R."/>
            <person name="Stajich J.E."/>
        </authorList>
    </citation>
    <scope>NUCLEOTIDE SEQUENCE [LARGE SCALE GENOMIC DNA]</scope>
    <source>
        <strain evidence="6 7">NRRL 64653</strain>
    </source>
</reference>
<feature type="short sequence motif" description="DGA/G" evidence="4">
    <location>
        <begin position="53"/>
        <end position="55"/>
    </location>
</feature>
<dbReference type="Gene3D" id="3.40.1090.10">
    <property type="entry name" value="Cytosolic phospholipase A2 catalytic domain"/>
    <property type="match status" value="1"/>
</dbReference>
<dbReference type="Pfam" id="PF24883">
    <property type="entry name" value="NPHP3_N"/>
    <property type="match status" value="1"/>
</dbReference>
<dbReference type="InterPro" id="IPR002110">
    <property type="entry name" value="Ankyrin_rpt"/>
</dbReference>
<dbReference type="SUPFAM" id="SSF52540">
    <property type="entry name" value="P-loop containing nucleoside triphosphate hydrolases"/>
    <property type="match status" value="1"/>
</dbReference>
<dbReference type="PANTHER" id="PTHR10039">
    <property type="entry name" value="AMELOGENIN"/>
    <property type="match status" value="1"/>
</dbReference>
<comment type="caution">
    <text evidence="4">Lacks conserved residue(s) required for the propagation of feature annotation.</text>
</comment>
<evidence type="ECO:0000256" key="4">
    <source>
        <dbReference type="PROSITE-ProRule" id="PRU01161"/>
    </source>
</evidence>
<keyword evidence="2" id="KW-0443">Lipid metabolism</keyword>
<dbReference type="PROSITE" id="PS50088">
    <property type="entry name" value="ANK_REPEAT"/>
    <property type="match status" value="1"/>
</dbReference>
<dbReference type="EMBL" id="JAZAVJ010000008">
    <property type="protein sequence ID" value="KAK7423736.1"/>
    <property type="molecule type" value="Genomic_DNA"/>
</dbReference>
<proteinExistence type="predicted"/>
<accession>A0ABR1HT10</accession>
<name>A0ABR1HT10_9HYPO</name>
<evidence type="ECO:0000313" key="6">
    <source>
        <dbReference type="EMBL" id="KAK7423736.1"/>
    </source>
</evidence>
<dbReference type="PROSITE" id="PS51635">
    <property type="entry name" value="PNPLA"/>
    <property type="match status" value="1"/>
</dbReference>
<dbReference type="Gene3D" id="3.40.50.300">
    <property type="entry name" value="P-loop containing nucleotide triphosphate hydrolases"/>
    <property type="match status" value="1"/>
</dbReference>
<dbReference type="Proteomes" id="UP001498476">
    <property type="component" value="Unassembled WGS sequence"/>
</dbReference>
<feature type="domain" description="PNPLA" evidence="5">
    <location>
        <begin position="1"/>
        <end position="66"/>
    </location>
</feature>
<feature type="repeat" description="ANK" evidence="3">
    <location>
        <begin position="732"/>
        <end position="760"/>
    </location>
</feature>